<dbReference type="Gene3D" id="1.20.1440.30">
    <property type="entry name" value="Biosynthetic Protein domain"/>
    <property type="match status" value="1"/>
</dbReference>
<dbReference type="PANTHER" id="PTHR31299">
    <property type="entry name" value="ESTERASE, PUTATIVE (AFU_ORTHOLOGUE AFUA_1G05850)-RELATED"/>
    <property type="match status" value="1"/>
</dbReference>
<keyword evidence="2" id="KW-1185">Reference proteome</keyword>
<organism evidence="1 2">
    <name type="scientific">Streptomyces nanshensis</name>
    <dbReference type="NCBI Taxonomy" id="518642"/>
    <lineage>
        <taxon>Bacteria</taxon>
        <taxon>Bacillati</taxon>
        <taxon>Actinomycetota</taxon>
        <taxon>Actinomycetes</taxon>
        <taxon>Kitasatosporales</taxon>
        <taxon>Streptomycetaceae</taxon>
        <taxon>Streptomyces</taxon>
    </lineage>
</organism>
<dbReference type="InterPro" id="IPR052036">
    <property type="entry name" value="Hydrolase/PRTase-associated"/>
</dbReference>
<dbReference type="Gene3D" id="3.30.1870.10">
    <property type="entry name" value="EreA-like, domain 2"/>
    <property type="match status" value="1"/>
</dbReference>
<dbReference type="PATRIC" id="fig|518642.10.peg.4154"/>
<dbReference type="PIRSF" id="PIRSF000880">
    <property type="entry name" value="Eryth_est"/>
    <property type="match status" value="1"/>
</dbReference>
<accession>A0A1E7LD80</accession>
<sequence length="422" mass="44974">MSSLDPGRGLDDLEPLREIVGDARVVAVGEGAHFVEEFSAARRRVLRFLAERCGFTVLAFEFGFSEGFALDPWLQGEGDEGELAAVCPGSSVWLATDLLHWLRRHNRTSANPLRFAGIDLPTAGGALRPALEPVARSLREVDPEALPLLESVLEISDGFLGDAASGAAAAPAWAALGTAAQDALTAGLARLLLRVRAAEPLHVACRGRRDFDVVRRGVEAACHADHMFRAMNSLLSGRTSPMDLSVREIFMAESVRWHLERAAPHERVVVMAHNNHIQQTAVEFDGVLTALPMGQHLRLALGEDYRALALTHTDDHVPEMSVEAGGTEAGTDTDTGSGVGFTLVDTRLADPGSGSVEAALDGAGLGDAVTLTDLRRSPADAQGRPLLRRIRTQSAVQSLSVPEAFDAVLSVPTVTRDGAVPF</sequence>
<dbReference type="EMBL" id="LJGW01000021">
    <property type="protein sequence ID" value="OEV14104.1"/>
    <property type="molecule type" value="Genomic_DNA"/>
</dbReference>
<dbReference type="SUPFAM" id="SSF159501">
    <property type="entry name" value="EreA/ChaN-like"/>
    <property type="match status" value="1"/>
</dbReference>
<evidence type="ECO:0000313" key="2">
    <source>
        <dbReference type="Proteomes" id="UP000176005"/>
    </source>
</evidence>
<dbReference type="InterPro" id="IPR016273">
    <property type="entry name" value="Emycin_Estase_proteobac"/>
</dbReference>
<dbReference type="Pfam" id="PF05139">
    <property type="entry name" value="Erythro_esteras"/>
    <property type="match status" value="1"/>
</dbReference>
<dbReference type="AlphaFoldDB" id="A0A1E7LD80"/>
<dbReference type="GO" id="GO:0046677">
    <property type="term" value="P:response to antibiotic"/>
    <property type="evidence" value="ECO:0007669"/>
    <property type="project" value="InterPro"/>
</dbReference>
<protein>
    <submittedName>
        <fullName evidence="1">Erythromycin esterase</fullName>
    </submittedName>
</protein>
<dbReference type="InterPro" id="IPR007815">
    <property type="entry name" value="Emycin_Estase"/>
</dbReference>
<name>A0A1E7LD80_9ACTN</name>
<reference evidence="1 2" key="1">
    <citation type="journal article" date="2016" name="Front. Microbiol.">
        <title>Comparative Genomics Analysis of Streptomyces Species Reveals Their Adaptation to the Marine Environment and Their Diversity at the Genomic Level.</title>
        <authorList>
            <person name="Tian X."/>
            <person name="Zhang Z."/>
            <person name="Yang T."/>
            <person name="Chen M."/>
            <person name="Li J."/>
            <person name="Chen F."/>
            <person name="Yang J."/>
            <person name="Li W."/>
            <person name="Zhang B."/>
            <person name="Zhang Z."/>
            <person name="Wu J."/>
            <person name="Zhang C."/>
            <person name="Long L."/>
            <person name="Xiao J."/>
        </authorList>
    </citation>
    <scope>NUCLEOTIDE SEQUENCE [LARGE SCALE GENOMIC DNA]</scope>
    <source>
        <strain evidence="1 2">SCSIO 10429</strain>
    </source>
</reference>
<gene>
    <name evidence="1" type="ORF">AN218_00755</name>
</gene>
<proteinExistence type="predicted"/>
<evidence type="ECO:0000313" key="1">
    <source>
        <dbReference type="EMBL" id="OEV14104.1"/>
    </source>
</evidence>
<dbReference type="Gene3D" id="3.40.1660.10">
    <property type="entry name" value="EreA-like (biosynthetic domain)"/>
    <property type="match status" value="1"/>
</dbReference>
<dbReference type="PANTHER" id="PTHR31299:SF0">
    <property type="entry name" value="ESTERASE, PUTATIVE (AFU_ORTHOLOGUE AFUA_1G05850)-RELATED"/>
    <property type="match status" value="1"/>
</dbReference>
<comment type="caution">
    <text evidence="1">The sequence shown here is derived from an EMBL/GenBank/DDBJ whole genome shotgun (WGS) entry which is preliminary data.</text>
</comment>
<dbReference type="Proteomes" id="UP000176005">
    <property type="component" value="Unassembled WGS sequence"/>
</dbReference>
<dbReference type="CDD" id="cd14728">
    <property type="entry name" value="Ere-like"/>
    <property type="match status" value="1"/>
</dbReference>